<protein>
    <recommendedName>
        <fullName evidence="3">Mga helix-turn-helix domain-containing protein</fullName>
    </recommendedName>
</protein>
<gene>
    <name evidence="5" type="ORF">I592_02691</name>
    <name evidence="4" type="ORF">UKC_01276</name>
</gene>
<feature type="domain" description="Mga helix-turn-helix" evidence="3">
    <location>
        <begin position="75"/>
        <end position="159"/>
    </location>
</feature>
<dbReference type="RefSeq" id="WP_010779695.1">
    <property type="nucleotide sequence ID" value="NZ_ASWH01000001.1"/>
</dbReference>
<dbReference type="EMBL" id="ASWH01000001">
    <property type="protein sequence ID" value="EOW83364.1"/>
    <property type="molecule type" value="Genomic_DNA"/>
</dbReference>
<dbReference type="OrthoDB" id="2191269at2"/>
<dbReference type="AlphaFoldDB" id="R2Y414"/>
<dbReference type="PATRIC" id="fig|1158614.3.peg.1285"/>
<evidence type="ECO:0000256" key="1">
    <source>
        <dbReference type="ARBA" id="ARBA00023015"/>
    </source>
</evidence>
<dbReference type="Proteomes" id="UP000014160">
    <property type="component" value="Unassembled WGS sequence"/>
</dbReference>
<dbReference type="PANTHER" id="PTHR30185">
    <property type="entry name" value="CRYPTIC BETA-GLUCOSIDE BGL OPERON ANTITERMINATOR"/>
    <property type="match status" value="1"/>
</dbReference>
<evidence type="ECO:0000313" key="5">
    <source>
        <dbReference type="EMBL" id="EOW83364.1"/>
    </source>
</evidence>
<evidence type="ECO:0000256" key="2">
    <source>
        <dbReference type="ARBA" id="ARBA00023163"/>
    </source>
</evidence>
<dbReference type="Pfam" id="PF05043">
    <property type="entry name" value="Mga"/>
    <property type="match status" value="1"/>
</dbReference>
<sequence length="497" mass="58874">MDFREVLGTSSLRRLRFVELLYASQVGLPSDQLLEELECSLPILLKDVKLINDDQDDFHIEKFKGLYQIQVKPHVSINRLYADVLQQSPEFQIIEELLYEKCSSISDLADKLYLSASNTQRYLKKIETALKKAGIKLDYRPLRIEGKESCIRHFYYRYFLEKSDRLESLFVDLKGHQIKAITDLVDQFIQVNHLENRHIFRKRLSYNIYISLWRIKNGRHYPKCDLISPLSLPDVETLEAFERMAVEVFRIRLTDEDIKDCLWLSYADMLIFSEDQWKSAMKQSRTYRDLYQKHFELVEEFNNLIGRSLDELERSELAIVLVNDQRMYSTKGKYIDILYRQRGIFLEKMMETHYQAVKKVLRIAEAFVKKYRIYQENDFVWNYAYLLITMVPQSLNLLATNDHVLKILLLSELSPTEESFLAEQIEERIYGNFKIHFVEERARDARIDRHELLKYDALITSSSVEEVPYDYPTVIIDPFLTSQNIVQLQQLISDLSG</sequence>
<name>R2Y414_9ENTE</name>
<accession>R2Y414</accession>
<dbReference type="HOGENOM" id="CLU_040900_0_0_9"/>
<comment type="caution">
    <text evidence="4">The sequence shown here is derived from an EMBL/GenBank/DDBJ whole genome shotgun (WGS) entry which is preliminary data.</text>
</comment>
<reference evidence="5 7" key="2">
    <citation type="submission" date="2013-03" db="EMBL/GenBank/DDBJ databases">
        <title>The Genome Sequence of Enterococcus gilvus ATCC BAA-350 (PacBio/Illumina hybrid assembly).</title>
        <authorList>
            <consortium name="The Broad Institute Genomics Platform"/>
            <consortium name="The Broad Institute Genome Sequencing Center for Infectious Disease"/>
            <person name="Earl A."/>
            <person name="Russ C."/>
            <person name="Gilmore M."/>
            <person name="Surin D."/>
            <person name="Walker B."/>
            <person name="Young S."/>
            <person name="Zeng Q."/>
            <person name="Gargeya S."/>
            <person name="Fitzgerald M."/>
            <person name="Haas B."/>
            <person name="Abouelleil A."/>
            <person name="Allen A.W."/>
            <person name="Alvarado L."/>
            <person name="Arachchi H.M."/>
            <person name="Berlin A.M."/>
            <person name="Chapman S.B."/>
            <person name="Gainer-Dewar J."/>
            <person name="Goldberg J."/>
            <person name="Griggs A."/>
            <person name="Gujja S."/>
            <person name="Hansen M."/>
            <person name="Howarth C."/>
            <person name="Imamovic A."/>
            <person name="Ireland A."/>
            <person name="Larimer J."/>
            <person name="McCowan C."/>
            <person name="Murphy C."/>
            <person name="Pearson M."/>
            <person name="Poon T.W."/>
            <person name="Priest M."/>
            <person name="Roberts A."/>
            <person name="Saif S."/>
            <person name="Shea T."/>
            <person name="Sisk P."/>
            <person name="Sykes S."/>
            <person name="Wortman J."/>
            <person name="Nusbaum C."/>
            <person name="Birren B."/>
        </authorList>
    </citation>
    <scope>NUCLEOTIDE SEQUENCE [LARGE SCALE GENOMIC DNA]</scope>
    <source>
        <strain evidence="5 7">ATCC BAA-350</strain>
    </source>
</reference>
<keyword evidence="7" id="KW-1185">Reference proteome</keyword>
<evidence type="ECO:0000313" key="6">
    <source>
        <dbReference type="Proteomes" id="UP000013750"/>
    </source>
</evidence>
<reference evidence="4 6" key="1">
    <citation type="submission" date="2013-02" db="EMBL/GenBank/DDBJ databases">
        <title>The Genome Sequence of Enterococcus gilvus ATCC BAA-350.</title>
        <authorList>
            <consortium name="The Broad Institute Genome Sequencing Platform"/>
            <consortium name="The Broad Institute Genome Sequencing Center for Infectious Disease"/>
            <person name="Earl A.M."/>
            <person name="Gilmore M.S."/>
            <person name="Lebreton F."/>
            <person name="Walker B."/>
            <person name="Young S.K."/>
            <person name="Zeng Q."/>
            <person name="Gargeya S."/>
            <person name="Fitzgerald M."/>
            <person name="Haas B."/>
            <person name="Abouelleil A."/>
            <person name="Alvarado L."/>
            <person name="Arachchi H.M."/>
            <person name="Berlin A.M."/>
            <person name="Chapman S.B."/>
            <person name="Dewar J."/>
            <person name="Goldberg J."/>
            <person name="Griggs A."/>
            <person name="Gujja S."/>
            <person name="Hansen M."/>
            <person name="Howarth C."/>
            <person name="Imamovic A."/>
            <person name="Larimer J."/>
            <person name="McCowan C."/>
            <person name="Murphy C."/>
            <person name="Neiman D."/>
            <person name="Pearson M."/>
            <person name="Priest M."/>
            <person name="Roberts A."/>
            <person name="Saif S."/>
            <person name="Shea T."/>
            <person name="Sisk P."/>
            <person name="Sykes S."/>
            <person name="Wortman J."/>
            <person name="Nusbaum C."/>
            <person name="Birren B."/>
        </authorList>
    </citation>
    <scope>NUCLEOTIDE SEQUENCE [LARGE SCALE GENOMIC DNA]</scope>
    <source>
        <strain evidence="4 6">ATCC BAA-350</strain>
    </source>
</reference>
<dbReference type="EMBL" id="AJDQ01000006">
    <property type="protein sequence ID" value="EOI57062.1"/>
    <property type="molecule type" value="Genomic_DNA"/>
</dbReference>
<dbReference type="InterPro" id="IPR007737">
    <property type="entry name" value="Mga_HTH"/>
</dbReference>
<keyword evidence="2" id="KW-0804">Transcription</keyword>
<evidence type="ECO:0000313" key="4">
    <source>
        <dbReference type="EMBL" id="EOI57062.1"/>
    </source>
</evidence>
<proteinExistence type="predicted"/>
<dbReference type="InterPro" id="IPR050661">
    <property type="entry name" value="BglG_antiterminators"/>
</dbReference>
<dbReference type="PANTHER" id="PTHR30185:SF18">
    <property type="entry name" value="TRANSCRIPTIONAL REGULATOR MTLR"/>
    <property type="match status" value="1"/>
</dbReference>
<dbReference type="Proteomes" id="UP000013750">
    <property type="component" value="Unassembled WGS sequence"/>
</dbReference>
<organism evidence="4 6">
    <name type="scientific">Enterococcus gilvus ATCC BAA-350</name>
    <dbReference type="NCBI Taxonomy" id="1158614"/>
    <lineage>
        <taxon>Bacteria</taxon>
        <taxon>Bacillati</taxon>
        <taxon>Bacillota</taxon>
        <taxon>Bacilli</taxon>
        <taxon>Lactobacillales</taxon>
        <taxon>Enterococcaceae</taxon>
        <taxon>Enterococcus</taxon>
    </lineage>
</organism>
<dbReference type="eggNOG" id="COG3711">
    <property type="taxonomic scope" value="Bacteria"/>
</dbReference>
<keyword evidence="1" id="KW-0805">Transcription regulation</keyword>
<dbReference type="GeneID" id="301215256"/>
<evidence type="ECO:0000313" key="7">
    <source>
        <dbReference type="Proteomes" id="UP000014160"/>
    </source>
</evidence>
<evidence type="ECO:0000259" key="3">
    <source>
        <dbReference type="Pfam" id="PF05043"/>
    </source>
</evidence>